<keyword evidence="1" id="KW-1133">Transmembrane helix</keyword>
<evidence type="ECO:0000256" key="1">
    <source>
        <dbReference type="SAM" id="Phobius"/>
    </source>
</evidence>
<comment type="caution">
    <text evidence="2">The sequence shown here is derived from an EMBL/GenBank/DDBJ whole genome shotgun (WGS) entry which is preliminary data.</text>
</comment>
<sequence length="63" mass="7593">MRKENRHGYRKKIKIISQIPFFISFFAFGKLFHIEYEKHYPQLILTSGLLPNKLLISQWAENL</sequence>
<protein>
    <submittedName>
        <fullName evidence="2">Uncharacterized protein</fullName>
    </submittedName>
</protein>
<proteinExistence type="predicted"/>
<evidence type="ECO:0000313" key="2">
    <source>
        <dbReference type="EMBL" id="EYB11105.1"/>
    </source>
</evidence>
<reference evidence="2 3" key="1">
    <citation type="submission" date="2014-02" db="EMBL/GenBank/DDBJ databases">
        <authorList>
            <person name="Sears C."/>
            <person name="Carroll K."/>
            <person name="Sack B.R."/>
            <person name="Qadri F."/>
            <person name="Myers L.L."/>
            <person name="Chung G.-T."/>
            <person name="Escheverria P."/>
            <person name="Fraser C.M."/>
            <person name="Sadzewicz L."/>
            <person name="Shefchek K.A."/>
            <person name="Tallon L."/>
            <person name="Das S.P."/>
            <person name="Daugherty S."/>
            <person name="Mongodin E.F."/>
        </authorList>
    </citation>
    <scope>NUCLEOTIDE SEQUENCE [LARGE SCALE GENOMIC DNA]</scope>
    <source>
        <strain evidence="2 3">3783N1-6</strain>
    </source>
</reference>
<dbReference type="AlphaFoldDB" id="A0AB73APT8"/>
<feature type="transmembrane region" description="Helical" evidence="1">
    <location>
        <begin position="12"/>
        <end position="32"/>
    </location>
</feature>
<dbReference type="Proteomes" id="UP000021175">
    <property type="component" value="Unassembled WGS sequence"/>
</dbReference>
<accession>A0AB73APT8</accession>
<name>A0AB73APT8_BACFG</name>
<dbReference type="EMBL" id="JGEU01000030">
    <property type="protein sequence ID" value="EYB11105.1"/>
    <property type="molecule type" value="Genomic_DNA"/>
</dbReference>
<organism evidence="2 3">
    <name type="scientific">Bacteroides fragilis str. 3783N1-6</name>
    <dbReference type="NCBI Taxonomy" id="1339310"/>
    <lineage>
        <taxon>Bacteria</taxon>
        <taxon>Pseudomonadati</taxon>
        <taxon>Bacteroidota</taxon>
        <taxon>Bacteroidia</taxon>
        <taxon>Bacteroidales</taxon>
        <taxon>Bacteroidaceae</taxon>
        <taxon>Bacteroides</taxon>
    </lineage>
</organism>
<evidence type="ECO:0000313" key="3">
    <source>
        <dbReference type="Proteomes" id="UP000021175"/>
    </source>
</evidence>
<keyword evidence="1" id="KW-0812">Transmembrane</keyword>
<keyword evidence="1" id="KW-0472">Membrane</keyword>
<gene>
    <name evidence="2" type="ORF">M119_0638</name>
</gene>